<proteinExistence type="predicted"/>
<dbReference type="GO" id="GO:0003677">
    <property type="term" value="F:DNA binding"/>
    <property type="evidence" value="ECO:0007669"/>
    <property type="project" value="InterPro"/>
</dbReference>
<comment type="caution">
    <text evidence="1">The sequence shown here is derived from an EMBL/GenBank/DDBJ whole genome shotgun (WGS) entry which is preliminary data.</text>
</comment>
<protein>
    <recommendedName>
        <fullName evidence="3">HTH cro/C1-type domain-containing protein</fullName>
    </recommendedName>
</protein>
<dbReference type="AlphaFoldDB" id="A0A388SXJ4"/>
<organism evidence="1 2">
    <name type="scientific">Streptomyces spongiicola</name>
    <dbReference type="NCBI Taxonomy" id="1690221"/>
    <lineage>
        <taxon>Bacteria</taxon>
        <taxon>Bacillati</taxon>
        <taxon>Actinomycetota</taxon>
        <taxon>Actinomycetes</taxon>
        <taxon>Kitasatosporales</taxon>
        <taxon>Streptomycetaceae</taxon>
        <taxon>Streptomyces</taxon>
    </lineage>
</organism>
<dbReference type="InterPro" id="IPR010982">
    <property type="entry name" value="Lambda_DNA-bd_dom_sf"/>
</dbReference>
<sequence>MVVSGFVTAVMAVMLRAPGWRTYPSPNQGQSYRCAPRFKNAHMSPGEVLDTALRSAVEDAKLTPRRLATRIGVAPRTVERWLTGAELVPHAGNRVDACRALKVNEDVIWPKAVQVRS</sequence>
<dbReference type="InterPro" id="IPR001387">
    <property type="entry name" value="Cro/C1-type_HTH"/>
</dbReference>
<dbReference type="CDD" id="cd00093">
    <property type="entry name" value="HTH_XRE"/>
    <property type="match status" value="1"/>
</dbReference>
<evidence type="ECO:0008006" key="3">
    <source>
        <dbReference type="Google" id="ProtNLM"/>
    </source>
</evidence>
<dbReference type="SUPFAM" id="SSF47413">
    <property type="entry name" value="lambda repressor-like DNA-binding domains"/>
    <property type="match status" value="1"/>
</dbReference>
<name>A0A388SXJ4_9ACTN</name>
<reference evidence="1 2" key="1">
    <citation type="submission" date="2018-07" db="EMBL/GenBank/DDBJ databases">
        <title>Whole Genome Shotgun Sequence of Streptomyces spongiicola strain 531S.</title>
        <authorList>
            <person name="Dohra H."/>
            <person name="Kodani S."/>
        </authorList>
    </citation>
    <scope>NUCLEOTIDE SEQUENCE [LARGE SCALE GENOMIC DNA]</scope>
    <source>
        <strain evidence="1 2">531S</strain>
    </source>
</reference>
<accession>A0A388SXJ4</accession>
<evidence type="ECO:0000313" key="1">
    <source>
        <dbReference type="EMBL" id="GBQ00591.1"/>
    </source>
</evidence>
<dbReference type="Proteomes" id="UP000265354">
    <property type="component" value="Unassembled WGS sequence"/>
</dbReference>
<dbReference type="EMBL" id="BGZL01000004">
    <property type="protein sequence ID" value="GBQ00591.1"/>
    <property type="molecule type" value="Genomic_DNA"/>
</dbReference>
<evidence type="ECO:0000313" key="2">
    <source>
        <dbReference type="Proteomes" id="UP000265354"/>
    </source>
</evidence>
<gene>
    <name evidence="1" type="ORF">SSP531S_20090</name>
</gene>